<gene>
    <name evidence="1" type="ORF">ACFQNF_11240</name>
</gene>
<dbReference type="Gene3D" id="3.10.620.30">
    <property type="match status" value="1"/>
</dbReference>
<protein>
    <submittedName>
        <fullName evidence="1">Transglutaminase-like cysteine peptidase</fullName>
    </submittedName>
</protein>
<name>A0ABW2QZE2_9NEIS</name>
<dbReference type="PANTHER" id="PTHR39327">
    <property type="match status" value="1"/>
</dbReference>
<dbReference type="PANTHER" id="PTHR39327:SF1">
    <property type="entry name" value="BLR5470 PROTEIN"/>
    <property type="match status" value="1"/>
</dbReference>
<evidence type="ECO:0000313" key="1">
    <source>
        <dbReference type="EMBL" id="MFC7420444.1"/>
    </source>
</evidence>
<dbReference type="Pfam" id="PF06035">
    <property type="entry name" value="Peptidase_C93"/>
    <property type="match status" value="1"/>
</dbReference>
<organism evidence="1 2">
    <name type="scientific">Iodobacter arcticus</name>
    <dbReference type="NCBI Taxonomy" id="590593"/>
    <lineage>
        <taxon>Bacteria</taxon>
        <taxon>Pseudomonadati</taxon>
        <taxon>Pseudomonadota</taxon>
        <taxon>Betaproteobacteria</taxon>
        <taxon>Neisseriales</taxon>
        <taxon>Chitinibacteraceae</taxon>
        <taxon>Iodobacter</taxon>
    </lineage>
</organism>
<keyword evidence="2" id="KW-1185">Reference proteome</keyword>
<dbReference type="InterPro" id="IPR038765">
    <property type="entry name" value="Papain-like_cys_pep_sf"/>
</dbReference>
<accession>A0ABW2QZE2</accession>
<dbReference type="EMBL" id="JBHTBQ010000019">
    <property type="protein sequence ID" value="MFC7420444.1"/>
    <property type="molecule type" value="Genomic_DNA"/>
</dbReference>
<dbReference type="Proteomes" id="UP001596473">
    <property type="component" value="Unassembled WGS sequence"/>
</dbReference>
<dbReference type="RefSeq" id="WP_380188065.1">
    <property type="nucleotide sequence ID" value="NZ_JBHTBQ010000019.1"/>
</dbReference>
<reference evidence="2" key="1">
    <citation type="journal article" date="2019" name="Int. J. Syst. Evol. Microbiol.">
        <title>The Global Catalogue of Microorganisms (GCM) 10K type strain sequencing project: providing services to taxonomists for standard genome sequencing and annotation.</title>
        <authorList>
            <consortium name="The Broad Institute Genomics Platform"/>
            <consortium name="The Broad Institute Genome Sequencing Center for Infectious Disease"/>
            <person name="Wu L."/>
            <person name="Ma J."/>
        </authorList>
    </citation>
    <scope>NUCLEOTIDE SEQUENCE [LARGE SCALE GENOMIC DNA]</scope>
    <source>
        <strain evidence="2">CCUG 62945</strain>
    </source>
</reference>
<dbReference type="SUPFAM" id="SSF54001">
    <property type="entry name" value="Cysteine proteinases"/>
    <property type="match status" value="1"/>
</dbReference>
<proteinExistence type="predicted"/>
<dbReference type="InterPro" id="IPR010319">
    <property type="entry name" value="Transglutaminase-like_Cys_pept"/>
</dbReference>
<comment type="caution">
    <text evidence="1">The sequence shown here is derived from an EMBL/GenBank/DDBJ whole genome shotgun (WGS) entry which is preliminary data.</text>
</comment>
<evidence type="ECO:0000313" key="2">
    <source>
        <dbReference type="Proteomes" id="UP001596473"/>
    </source>
</evidence>
<sequence length="247" mass="28027">MDNRSELTHYKNSSLKLFRQMHQRTPYPLHKKVIWLFVGLSFALPAASNLDFDRLQKSLVQRWGQAPARLFSDWQTLINDARNVAEPDKLKRVNDFFNRRVQFSDDQTVWTAADYWATPIETIGKGAGDCEDFAIIKYFSLKELGVAKEKLRLTYVKAKIGGASSNVSQAHMVLTYYATTDSEPLVLDNLLNDIRPASRRPDLTPVFSFNSDGIFTGAAAQPTGPVDKLSRWKDLISKMKAEGYETD</sequence>